<dbReference type="STRING" id="1267766.WYH_02723"/>
<accession>A0A0F7KTL5</accession>
<gene>
    <name evidence="1" type="ORF">WYH_02723</name>
</gene>
<organism evidence="1 2">
    <name type="scientific">Croceibacterium atlanticum</name>
    <dbReference type="NCBI Taxonomy" id="1267766"/>
    <lineage>
        <taxon>Bacteria</taxon>
        <taxon>Pseudomonadati</taxon>
        <taxon>Pseudomonadota</taxon>
        <taxon>Alphaproteobacteria</taxon>
        <taxon>Sphingomonadales</taxon>
        <taxon>Erythrobacteraceae</taxon>
        <taxon>Croceibacterium</taxon>
    </lineage>
</organism>
<protein>
    <submittedName>
        <fullName evidence="1">Uncharacterized protein</fullName>
    </submittedName>
</protein>
<name>A0A0F7KTL5_9SPHN</name>
<dbReference type="OrthoDB" id="7428883at2"/>
<sequence>MMIRPDNDELRDVIAIALTTAPGYALRDVMTATRKLNRQVAIETLTARVVAALRPYELTREARSNEVGAGTLPLFPERG</sequence>
<dbReference type="EMBL" id="CP011452">
    <property type="protein sequence ID" value="AKH43753.1"/>
    <property type="molecule type" value="Genomic_DNA"/>
</dbReference>
<evidence type="ECO:0000313" key="1">
    <source>
        <dbReference type="EMBL" id="AKH43753.1"/>
    </source>
</evidence>
<proteinExistence type="predicted"/>
<reference evidence="1" key="1">
    <citation type="submission" date="2015-05" db="EMBL/GenBank/DDBJ databases">
        <title>The complete genome of Altererythrobacter atlanticus strain 26DY36.</title>
        <authorList>
            <person name="Wu Y.-H."/>
            <person name="Cheng H."/>
            <person name="Wu X.-W."/>
        </authorList>
    </citation>
    <scope>NUCLEOTIDE SEQUENCE [LARGE SCALE GENOMIC DNA]</scope>
    <source>
        <strain evidence="1">26DY36</strain>
    </source>
</reference>
<dbReference type="RefSeq" id="WP_046904226.1">
    <property type="nucleotide sequence ID" value="NZ_JACIJL010000006.1"/>
</dbReference>
<dbReference type="PATRIC" id="fig|1267766.3.peg.2759"/>
<dbReference type="Proteomes" id="UP000034392">
    <property type="component" value="Chromosome"/>
</dbReference>
<dbReference type="KEGG" id="aay:WYH_02723"/>
<dbReference type="AlphaFoldDB" id="A0A0F7KTL5"/>
<keyword evidence="2" id="KW-1185">Reference proteome</keyword>
<evidence type="ECO:0000313" key="2">
    <source>
        <dbReference type="Proteomes" id="UP000034392"/>
    </source>
</evidence>